<dbReference type="OMA" id="ICITNIG"/>
<dbReference type="GO" id="GO:0006896">
    <property type="term" value="P:Golgi to vacuole transport"/>
    <property type="evidence" value="ECO:0007669"/>
    <property type="project" value="TreeGrafter"/>
</dbReference>
<dbReference type="SMART" id="SM01354">
    <property type="entry name" value="BLVR"/>
    <property type="match status" value="1"/>
</dbReference>
<dbReference type="Pfam" id="PF06375">
    <property type="entry name" value="AP3D1"/>
    <property type="match status" value="1"/>
</dbReference>
<feature type="region of interest" description="Disordered" evidence="8">
    <location>
        <begin position="724"/>
        <end position="745"/>
    </location>
</feature>
<dbReference type="Proteomes" id="UP000007819">
    <property type="component" value="Chromosome A1"/>
</dbReference>
<organism evidence="10 11">
    <name type="scientific">Acyrthosiphon pisum</name>
    <name type="common">Pea aphid</name>
    <dbReference type="NCBI Taxonomy" id="7029"/>
    <lineage>
        <taxon>Eukaryota</taxon>
        <taxon>Metazoa</taxon>
        <taxon>Ecdysozoa</taxon>
        <taxon>Arthropoda</taxon>
        <taxon>Hexapoda</taxon>
        <taxon>Insecta</taxon>
        <taxon>Pterygota</taxon>
        <taxon>Neoptera</taxon>
        <taxon>Paraneoptera</taxon>
        <taxon>Hemiptera</taxon>
        <taxon>Sternorrhyncha</taxon>
        <taxon>Aphidomorpha</taxon>
        <taxon>Aphidoidea</taxon>
        <taxon>Aphididae</taxon>
        <taxon>Macrosiphini</taxon>
        <taxon>Acyrthosiphon</taxon>
    </lineage>
</organism>
<dbReference type="GO" id="GO:0030123">
    <property type="term" value="C:AP-3 adaptor complex"/>
    <property type="evidence" value="ECO:0007669"/>
    <property type="project" value="InterPro"/>
</dbReference>
<dbReference type="InterPro" id="IPR002553">
    <property type="entry name" value="Clathrin/coatomer_adapt-like_N"/>
</dbReference>
<proteinExistence type="inferred from homology"/>
<dbReference type="AlphaFoldDB" id="A0A8R2NLU5"/>
<dbReference type="GO" id="GO:0048490">
    <property type="term" value="P:anterograde synaptic vesicle transport"/>
    <property type="evidence" value="ECO:0007669"/>
    <property type="project" value="TreeGrafter"/>
</dbReference>
<dbReference type="PANTHER" id="PTHR22781:SF12">
    <property type="entry name" value="AP-3 COMPLEX SUBUNIT DELTA-1"/>
    <property type="match status" value="1"/>
</dbReference>
<keyword evidence="4" id="KW-0813">Transport</keyword>
<dbReference type="Pfam" id="PF26171">
    <property type="entry name" value="Mu_AP3"/>
    <property type="match status" value="1"/>
</dbReference>
<evidence type="ECO:0000256" key="3">
    <source>
        <dbReference type="ARBA" id="ARBA00015717"/>
    </source>
</evidence>
<evidence type="ECO:0000313" key="11">
    <source>
        <dbReference type="Proteomes" id="UP000007819"/>
    </source>
</evidence>
<name>A0A8R2NLU5_ACYPI</name>
<dbReference type="GO" id="GO:0048499">
    <property type="term" value="P:synaptic vesicle membrane organization"/>
    <property type="evidence" value="ECO:0007669"/>
    <property type="project" value="TreeGrafter"/>
</dbReference>
<comment type="similarity">
    <text evidence="2">Belongs to the adaptor complexes large subunit family.</text>
</comment>
<reference evidence="11" key="1">
    <citation type="submission" date="2010-06" db="EMBL/GenBank/DDBJ databases">
        <authorList>
            <person name="Jiang H."/>
            <person name="Abraham K."/>
            <person name="Ali S."/>
            <person name="Alsbrooks S.L."/>
            <person name="Anim B.N."/>
            <person name="Anosike U.S."/>
            <person name="Attaway T."/>
            <person name="Bandaranaike D.P."/>
            <person name="Battles P.K."/>
            <person name="Bell S.N."/>
            <person name="Bell A.V."/>
            <person name="Beltran B."/>
            <person name="Bickham C."/>
            <person name="Bustamante Y."/>
            <person name="Caleb T."/>
            <person name="Canada A."/>
            <person name="Cardenas V."/>
            <person name="Carter K."/>
            <person name="Chacko J."/>
            <person name="Chandrabose M.N."/>
            <person name="Chavez D."/>
            <person name="Chavez A."/>
            <person name="Chen L."/>
            <person name="Chu H.-S."/>
            <person name="Claassen K.J."/>
            <person name="Cockrell R."/>
            <person name="Collins M."/>
            <person name="Cooper J.A."/>
            <person name="Cree A."/>
            <person name="Curry S.M."/>
            <person name="Da Y."/>
            <person name="Dao M.D."/>
            <person name="Das B."/>
            <person name="Davila M.-L."/>
            <person name="Davy-Carroll L."/>
            <person name="Denson S."/>
            <person name="Dinh H."/>
            <person name="Ebong V.E."/>
            <person name="Edwards J.R."/>
            <person name="Egan A."/>
            <person name="El-Daye J."/>
            <person name="Escobedo L."/>
            <person name="Fernandez S."/>
            <person name="Fernando P.R."/>
            <person name="Flagg N."/>
            <person name="Forbes L.D."/>
            <person name="Fowler R.G."/>
            <person name="Fu Q."/>
            <person name="Gabisi R.A."/>
            <person name="Ganer J."/>
            <person name="Garbino Pronczuk A."/>
            <person name="Garcia R.M."/>
            <person name="Garner T."/>
            <person name="Garrett T.E."/>
            <person name="Gonzalez D.A."/>
            <person name="Hamid H."/>
            <person name="Hawkins E.S."/>
            <person name="Hirani K."/>
            <person name="Hogues M.E."/>
            <person name="Hollins B."/>
            <person name="Hsiao C.-H."/>
            <person name="Jabil R."/>
            <person name="James M.L."/>
            <person name="Jhangiani S.N."/>
            <person name="Johnson B."/>
            <person name="Johnson Q."/>
            <person name="Joshi V."/>
            <person name="Kalu J.B."/>
            <person name="Kam C."/>
            <person name="Kashfia A."/>
            <person name="Keebler J."/>
            <person name="Kisamo H."/>
            <person name="Kovar C.L."/>
            <person name="Lago L.A."/>
            <person name="Lai C.-Y."/>
            <person name="Laidlaw J."/>
            <person name="Lara F."/>
            <person name="Le T.-K."/>
            <person name="Lee S.L."/>
            <person name="Legall F.H."/>
            <person name="Lemon S.J."/>
            <person name="Lewis L.R."/>
            <person name="Li B."/>
            <person name="Liu Y."/>
            <person name="Liu Y.-S."/>
            <person name="Lopez J."/>
            <person name="Lozado R.J."/>
            <person name="Lu J."/>
            <person name="Madu R.C."/>
            <person name="Maheshwari M."/>
            <person name="Maheshwari R."/>
            <person name="Malloy K."/>
            <person name="Martinez E."/>
            <person name="Mathew T."/>
            <person name="Mercado I.C."/>
            <person name="Mercado C."/>
            <person name="Meyer B."/>
            <person name="Montgomery K."/>
            <person name="Morgan M.B."/>
            <person name="Munidasa M."/>
            <person name="Nazareth L.V."/>
            <person name="Nelson J."/>
            <person name="Ng B.M."/>
            <person name="Nguyen N.B."/>
            <person name="Nguyen P.Q."/>
            <person name="Nguyen T."/>
            <person name="Obregon M."/>
            <person name="Okwuonu G.O."/>
            <person name="Onwere C.G."/>
            <person name="Orozco G."/>
            <person name="Parra A."/>
            <person name="Patel S."/>
            <person name="Patil S."/>
            <person name="Perez A."/>
            <person name="Perez Y."/>
            <person name="Pham C."/>
            <person name="Primus E.L."/>
            <person name="Pu L.-L."/>
            <person name="Puazo M."/>
            <person name="Qin X."/>
            <person name="Quiroz J.B."/>
            <person name="Reese J."/>
            <person name="Richards S."/>
            <person name="Rives C.M."/>
            <person name="Robberts R."/>
            <person name="Ruiz S.J."/>
            <person name="Ruiz M.J."/>
            <person name="Santibanez J."/>
            <person name="Schneider B.W."/>
            <person name="Sisson I."/>
            <person name="Smith M."/>
            <person name="Sodergren E."/>
            <person name="Song X.-Z."/>
            <person name="Song B.B."/>
            <person name="Summersgill H."/>
            <person name="Thelus R."/>
            <person name="Thornton R.D."/>
            <person name="Trejos Z.Y."/>
            <person name="Usmani K."/>
            <person name="Vattathil S."/>
            <person name="Villasana D."/>
            <person name="Walker D.L."/>
            <person name="Wang S."/>
            <person name="Wang K."/>
            <person name="White C.S."/>
            <person name="Williams A.C."/>
            <person name="Williamson J."/>
            <person name="Wilson K."/>
            <person name="Woghiren I.O."/>
            <person name="Woodworth J.R."/>
            <person name="Worley K.C."/>
            <person name="Wright R.A."/>
            <person name="Wu W."/>
            <person name="Young L."/>
            <person name="Zhang L."/>
            <person name="Zhang J."/>
            <person name="Zhu Y."/>
            <person name="Muzny D.M."/>
            <person name="Weinstock G."/>
            <person name="Gibbs R.A."/>
        </authorList>
    </citation>
    <scope>NUCLEOTIDE SEQUENCE [LARGE SCALE GENOMIC DNA]</scope>
    <source>
        <strain evidence="11">LSR1</strain>
    </source>
</reference>
<dbReference type="EnsemblMetazoa" id="XM_029487236.1">
    <property type="protein sequence ID" value="XP_029343096.1"/>
    <property type="gene ID" value="LOC100166670"/>
</dbReference>
<dbReference type="KEGG" id="api:100166670"/>
<dbReference type="PANTHER" id="PTHR22781">
    <property type="entry name" value="DELTA ADAPTIN-RELATED"/>
    <property type="match status" value="1"/>
</dbReference>
<feature type="compositionally biased region" description="Basic residues" evidence="8">
    <location>
        <begin position="807"/>
        <end position="829"/>
    </location>
</feature>
<dbReference type="GO" id="GO:0016182">
    <property type="term" value="P:synaptic vesicle budding from endosome"/>
    <property type="evidence" value="ECO:0007669"/>
    <property type="project" value="TreeGrafter"/>
</dbReference>
<evidence type="ECO:0000256" key="6">
    <source>
        <dbReference type="ARBA" id="ARBA00022927"/>
    </source>
</evidence>
<keyword evidence="11" id="KW-1185">Reference proteome</keyword>
<dbReference type="GO" id="GO:0006623">
    <property type="term" value="P:protein targeting to vacuole"/>
    <property type="evidence" value="ECO:0007669"/>
    <property type="project" value="TreeGrafter"/>
</dbReference>
<feature type="compositionally biased region" description="Basic residues" evidence="8">
    <location>
        <begin position="724"/>
        <end position="740"/>
    </location>
</feature>
<evidence type="ECO:0000259" key="9">
    <source>
        <dbReference type="SMART" id="SM01354"/>
    </source>
</evidence>
<keyword evidence="5" id="KW-0677">Repeat</keyword>
<evidence type="ECO:0000256" key="5">
    <source>
        <dbReference type="ARBA" id="ARBA00022737"/>
    </source>
</evidence>
<protein>
    <recommendedName>
        <fullName evidence="3">AP-3 complex subunit delta</fullName>
    </recommendedName>
</protein>
<dbReference type="FunFam" id="1.25.10.10:FF:000251">
    <property type="entry name" value="AP-3 complex subunit delta"/>
    <property type="match status" value="1"/>
</dbReference>
<dbReference type="GO" id="GO:0098830">
    <property type="term" value="C:presynaptic endosome"/>
    <property type="evidence" value="ECO:0007669"/>
    <property type="project" value="TreeGrafter"/>
</dbReference>
<dbReference type="CTD" id="136039557"/>
<sequence>MALKKVRGNIERMFDKNLTDLVRGIRNSKENEAKYIAQCMEEIKQELRQENIAVKATAVAKLTYLQMLGYDISWAGFNIIEVMSSSKFTYKRIGYLASSQSFHTDTDLLMLTTNMIRKDLNSQNQYDAGVALSALACFISPDLARDLANDIMTLLSSTKPYLRKKAVLMMYKVFLRFPEALRPAFPRLKDKLEDMDCGVQSAAVNVVCELARKNPKNYLSLAPVFFKLMTSSTNNWMLIKIIKLFGALTPLEPRLGKKLIEPLTNLIHSTSAMSLLYECINTVIAVLISISSGMPNHSASIQLCVQKLRILIEDSDQNLKYLGLLAMSKILKTHPKSVQAHKDLIMICLDDKDESIRLRALDLLYGMVSKKNLMEIVKKLMVHMDKAEGTVYRDELLVKIIDICSQDNYHFITSFEWYVSVLVELARVEGMKHGPLLAHQMLDVAVRVKAIRPFAVGQMSLLLSNAHMFMQPSGGSNMANVLYAAAWICGEYANELEKPEETLFSMLTGKVHSLPGHIQAAYVQNIMKVLSVILSKGDIQQSIKVCKRVSDKLAQYVSSGDLEVQERASAALQLISYIHKELENGDTNDICTQVAYLFNGELNPVAPKAQRKVQVPEGLDLDEWINEPLHSSSESDDDNQSDDNSNFFNLGGFDKKDEEENIANTVDHVEKNRKARLQEQENNPNYLKLNSSNDQTCDIPITSIDLPTSLNVSGFISSDKYIKAKKEKKDKKKSRKKKKEFNHFEEEDEELAIEMIVNRDIGEMPDGAEDSDGAIDVQKDINDPHTALDIDLDVPEIQRPPPVEEKKHKKKKKEKEKKKKSEKSKKSKKLDKSDQQLIEIKQGYEEALGICTPSKEIVQAEDLSFSKLAMDKYILLEYKIDPKNELSNSATVFFRLTNVGNNCLIKNIEIDVTNSTAIQFLDEKNEPLSWYKLNNSIQCGSLTEFDLSLQVENIAIPNTLRGTLTYMAQMFQEDNIHQDKLDWRLAVAVSDMFLKAAPSVPLVELLCNGQLVFKSSVILSGTNFNQVINWFSTKLHLVLVERVGETASLYGSTASSEQLCLLVKSNLNNVSVEAKCTSQTLVDNLMNEIKSTYNL</sequence>
<dbReference type="GO" id="GO:0098943">
    <property type="term" value="P:neurotransmitter receptor transport, postsynaptic endosome to lysosome"/>
    <property type="evidence" value="ECO:0007669"/>
    <property type="project" value="TreeGrafter"/>
</dbReference>
<dbReference type="GeneID" id="100166670"/>
<dbReference type="Pfam" id="PF01602">
    <property type="entry name" value="Adaptin_N"/>
    <property type="match status" value="1"/>
</dbReference>
<dbReference type="InterPro" id="IPR016024">
    <property type="entry name" value="ARM-type_fold"/>
</dbReference>
<comment type="subcellular location">
    <subcellularLocation>
        <location evidence="1">Endomembrane system</location>
    </subcellularLocation>
</comment>
<keyword evidence="7" id="KW-0472">Membrane</keyword>
<dbReference type="SUPFAM" id="SSF48371">
    <property type="entry name" value="ARM repeat"/>
    <property type="match status" value="1"/>
</dbReference>
<evidence type="ECO:0000256" key="4">
    <source>
        <dbReference type="ARBA" id="ARBA00022448"/>
    </source>
</evidence>
<reference evidence="10" key="2">
    <citation type="submission" date="2022-06" db="UniProtKB">
        <authorList>
            <consortium name="EnsemblMetazoa"/>
        </authorList>
    </citation>
    <scope>IDENTIFICATION</scope>
</reference>
<feature type="region of interest" description="Disordered" evidence="8">
    <location>
        <begin position="787"/>
        <end position="833"/>
    </location>
</feature>
<dbReference type="InterPro" id="IPR010474">
    <property type="entry name" value="AP3D_dom_metazoa"/>
</dbReference>
<dbReference type="InterPro" id="IPR017105">
    <property type="entry name" value="AP3_complex_dsu"/>
</dbReference>
<evidence type="ECO:0000313" key="10">
    <source>
        <dbReference type="EnsemblMetazoa" id="XP_029343096.1"/>
    </source>
</evidence>
<evidence type="ECO:0000256" key="2">
    <source>
        <dbReference type="ARBA" id="ARBA00006613"/>
    </source>
</evidence>
<dbReference type="Gene3D" id="1.25.10.10">
    <property type="entry name" value="Leucine-rich Repeat Variant"/>
    <property type="match status" value="1"/>
</dbReference>
<dbReference type="RefSeq" id="XP_029343096.1">
    <property type="nucleotide sequence ID" value="XM_029487236.1"/>
</dbReference>
<dbReference type="GO" id="GO:1904115">
    <property type="term" value="C:axon cytoplasm"/>
    <property type="evidence" value="ECO:0007669"/>
    <property type="project" value="GOC"/>
</dbReference>
<accession>A0A8R2NLU5</accession>
<feature type="domain" description="AP-3 complex subunit delta" evidence="9">
    <location>
        <begin position="664"/>
        <end position="793"/>
    </location>
</feature>
<dbReference type="GO" id="GO:0043195">
    <property type="term" value="C:terminal bouton"/>
    <property type="evidence" value="ECO:0007669"/>
    <property type="project" value="TreeGrafter"/>
</dbReference>
<evidence type="ECO:0000256" key="8">
    <source>
        <dbReference type="SAM" id="MobiDB-lite"/>
    </source>
</evidence>
<dbReference type="OrthoDB" id="10264595at2759"/>
<evidence type="ECO:0000256" key="7">
    <source>
        <dbReference type="ARBA" id="ARBA00023136"/>
    </source>
</evidence>
<dbReference type="InterPro" id="IPR011989">
    <property type="entry name" value="ARM-like"/>
</dbReference>
<keyword evidence="6" id="KW-0653">Protein transport</keyword>
<feature type="region of interest" description="Disordered" evidence="8">
    <location>
        <begin position="628"/>
        <end position="653"/>
    </location>
</feature>
<dbReference type="InterPro" id="IPR058898">
    <property type="entry name" value="Mu_AP3"/>
</dbReference>
<dbReference type="GO" id="GO:0010008">
    <property type="term" value="C:endosome membrane"/>
    <property type="evidence" value="ECO:0007669"/>
    <property type="project" value="TreeGrafter"/>
</dbReference>
<evidence type="ECO:0000256" key="1">
    <source>
        <dbReference type="ARBA" id="ARBA00004308"/>
    </source>
</evidence>